<dbReference type="OrthoDB" id="9798540at2"/>
<feature type="transmembrane region" description="Helical" evidence="8">
    <location>
        <begin position="224"/>
        <end position="245"/>
    </location>
</feature>
<keyword evidence="5 8" id="KW-0472">Membrane</keyword>
<dbReference type="InterPro" id="IPR036421">
    <property type="entry name" value="Fe_dep_repressor_sf"/>
</dbReference>
<dbReference type="Pfam" id="PF04023">
    <property type="entry name" value="FeoA"/>
    <property type="match status" value="1"/>
</dbReference>
<dbReference type="InterPro" id="IPR036388">
    <property type="entry name" value="WH-like_DNA-bd_sf"/>
</dbReference>
<dbReference type="PANTHER" id="PTHR30477">
    <property type="entry name" value="ABC-TRANSPORTER METAL-BINDING PROTEIN"/>
    <property type="match status" value="1"/>
</dbReference>
<dbReference type="InterPro" id="IPR001626">
    <property type="entry name" value="ABC_TroCD"/>
</dbReference>
<comment type="subcellular location">
    <subcellularLocation>
        <location evidence="6">Cell membrane</location>
        <topology evidence="6">Multi-pass membrane protein</topology>
    </subcellularLocation>
    <subcellularLocation>
        <location evidence="1">Membrane</location>
        <topology evidence="1">Multi-pass membrane protein</topology>
    </subcellularLocation>
</comment>
<evidence type="ECO:0000256" key="7">
    <source>
        <dbReference type="SAM" id="MobiDB-lite"/>
    </source>
</evidence>
<reference evidence="10 11" key="1">
    <citation type="journal article" date="2010" name="Stand. Genomic Sci.">
        <title>Complete genome sequence of Thermaerobacter marianensis type strain (7p75a).</title>
        <authorList>
            <person name="Han C."/>
            <person name="Gu W."/>
            <person name="Zhang X."/>
            <person name="Lapidus A."/>
            <person name="Nolan M."/>
            <person name="Copeland A."/>
            <person name="Lucas S."/>
            <person name="Del Rio T.G."/>
            <person name="Tice H."/>
            <person name="Cheng J.F."/>
            <person name="Tapia R."/>
            <person name="Goodwin L."/>
            <person name="Pitluck S."/>
            <person name="Pagani I."/>
            <person name="Ivanova N."/>
            <person name="Mavromatis K."/>
            <person name="Mikhailova N."/>
            <person name="Pati A."/>
            <person name="Chen A."/>
            <person name="Palaniappan K."/>
            <person name="Land M."/>
            <person name="Hauser L."/>
            <person name="Chang Y.J."/>
            <person name="Jeffries C.D."/>
            <person name="Schneider S."/>
            <person name="Rohde M."/>
            <person name="Goker M."/>
            <person name="Pukall R."/>
            <person name="Woyke T."/>
            <person name="Bristow J."/>
            <person name="Eisen J.A."/>
            <person name="Markowitz V."/>
            <person name="Hugenholtz P."/>
            <person name="Kyrpides N.C."/>
            <person name="Klenk H.P."/>
            <person name="Detter J.C."/>
        </authorList>
    </citation>
    <scope>NUCLEOTIDE SEQUENCE [LARGE SCALE GENOMIC DNA]</scope>
    <source>
        <strain evidence="11">ATCC 700841 / DSM 12885 / JCM 10246 / 7p75a</strain>
    </source>
</reference>
<dbReference type="GO" id="GO:0046914">
    <property type="term" value="F:transition metal ion binding"/>
    <property type="evidence" value="ECO:0007669"/>
    <property type="project" value="InterPro"/>
</dbReference>
<dbReference type="RefSeq" id="WP_013496355.1">
    <property type="nucleotide sequence ID" value="NC_014831.1"/>
</dbReference>
<proteinExistence type="inferred from homology"/>
<dbReference type="InterPro" id="IPR022689">
    <property type="entry name" value="Iron_dep_repressor"/>
</dbReference>
<evidence type="ECO:0000256" key="1">
    <source>
        <dbReference type="ARBA" id="ARBA00004141"/>
    </source>
</evidence>
<dbReference type="Gene3D" id="1.10.3470.10">
    <property type="entry name" value="ABC transporter involved in vitamin B12 uptake, BtuC"/>
    <property type="match status" value="1"/>
</dbReference>
<dbReference type="SUPFAM" id="SSF47979">
    <property type="entry name" value="Iron-dependent repressor protein, dimerization domain"/>
    <property type="match status" value="1"/>
</dbReference>
<dbReference type="STRING" id="644966.Tmar_1972"/>
<feature type="transmembrane region" description="Helical" evidence="8">
    <location>
        <begin position="128"/>
        <end position="159"/>
    </location>
</feature>
<dbReference type="eggNOG" id="COG1108">
    <property type="taxonomic scope" value="Bacteria"/>
</dbReference>
<dbReference type="InterPro" id="IPR038157">
    <property type="entry name" value="FeoA_core_dom"/>
</dbReference>
<accession>E6SJ31</accession>
<feature type="transmembrane region" description="Helical" evidence="8">
    <location>
        <begin position="251"/>
        <end position="272"/>
    </location>
</feature>
<evidence type="ECO:0000256" key="3">
    <source>
        <dbReference type="ARBA" id="ARBA00022692"/>
    </source>
</evidence>
<evidence type="ECO:0000256" key="4">
    <source>
        <dbReference type="ARBA" id="ARBA00022989"/>
    </source>
</evidence>
<evidence type="ECO:0000313" key="10">
    <source>
        <dbReference type="EMBL" id="ADU52055.1"/>
    </source>
</evidence>
<feature type="transmembrane region" description="Helical" evidence="8">
    <location>
        <begin position="63"/>
        <end position="87"/>
    </location>
</feature>
<dbReference type="InterPro" id="IPR007167">
    <property type="entry name" value="Fe-transptr_FeoA-like"/>
</dbReference>
<dbReference type="GO" id="GO:0071281">
    <property type="term" value="P:cellular response to iron ion"/>
    <property type="evidence" value="ECO:0007669"/>
    <property type="project" value="UniProtKB-ARBA"/>
</dbReference>
<feature type="transmembrane region" description="Helical" evidence="8">
    <location>
        <begin position="184"/>
        <end position="212"/>
    </location>
</feature>
<keyword evidence="4 8" id="KW-1133">Transmembrane helix</keyword>
<dbReference type="InterPro" id="IPR001367">
    <property type="entry name" value="Fe_dep_repressor"/>
</dbReference>
<feature type="region of interest" description="Disordered" evidence="7">
    <location>
        <begin position="368"/>
        <end position="416"/>
    </location>
</feature>
<dbReference type="GO" id="GO:0010043">
    <property type="term" value="P:response to zinc ion"/>
    <property type="evidence" value="ECO:0007669"/>
    <property type="project" value="TreeGrafter"/>
</dbReference>
<feature type="region of interest" description="Disordered" evidence="7">
    <location>
        <begin position="592"/>
        <end position="639"/>
    </location>
</feature>
<dbReference type="SMART" id="SM00529">
    <property type="entry name" value="HTH_DTXR"/>
    <property type="match status" value="1"/>
</dbReference>
<dbReference type="GO" id="GO:0055085">
    <property type="term" value="P:transmembrane transport"/>
    <property type="evidence" value="ECO:0007669"/>
    <property type="project" value="InterPro"/>
</dbReference>
<evidence type="ECO:0000256" key="6">
    <source>
        <dbReference type="RuleBase" id="RU003943"/>
    </source>
</evidence>
<keyword evidence="11" id="KW-1185">Reference proteome</keyword>
<feature type="transmembrane region" description="Helical" evidence="8">
    <location>
        <begin position="99"/>
        <end position="116"/>
    </location>
</feature>
<dbReference type="InterPro" id="IPR037294">
    <property type="entry name" value="ABC_BtuC-like"/>
</dbReference>
<sequence length="639" mass="65490">MTGEAGWLAVLVEPLHYPFMVRALLAGVLVAVAGAVTGSFLLVRRWSLLGDAISHAVLPGVAIAYLFGWPYFTGALATALLTAAGIGFVERNTRLKSDAATGLLFLGAFAAGLAILSRARSSVDVFHILFGNVLGVARADLVLMAVVAAAVAGFVLLLFKELQLWAFDPLTAEVAGLPTRALHYLMMLLVSATLVAALQAVGVVLALAMLVTPPATAYLLTRRFPAMILLAVGLGIVAAVTGLYLSFYLNVASGPAMVLVAMAGFVMALVLAPEQGLLARALERRRVARAVAAEDVLKALHELGVEEGREAGGEGAGAALAPTDGPATVPLDVLAGWTGLPRRQVQGAVAQLVARGLAVWSPGVPGGLGGPAAPPSPAGEGEEPGRGRAPAAGRGAVLRRPGSPRWAGGSGLAGGSGGVRLTPAGVREARRLIRTHRLWERYLTDVAGMAWEDVHQVAHELEHATPPHLAEEMAEVLGHPSHDPHGAPIPTPAGEVPGRPGPPAVPLDQLPPGRAATVVQVDDEDAVLLARLRRAGLVPRARVEVVERAAGRLQVRVVEPAGAGGGPEVSAEGGAGVTAWLDARAAAAVRVRVEGESAGDQPPPGRKRPDDGRATAAARPGDDPPGGPAARAANRGEAP</sequence>
<feature type="transmembrane region" description="Helical" evidence="8">
    <location>
        <begin position="20"/>
        <end position="43"/>
    </location>
</feature>
<gene>
    <name evidence="10" type="ordered locus">Tmar_1972</name>
</gene>
<dbReference type="AlphaFoldDB" id="E6SJ31"/>
<evidence type="ECO:0000256" key="2">
    <source>
        <dbReference type="ARBA" id="ARBA00008034"/>
    </source>
</evidence>
<dbReference type="Pfam" id="PF00950">
    <property type="entry name" value="ABC-3"/>
    <property type="match status" value="1"/>
</dbReference>
<dbReference type="CDD" id="cd06550">
    <property type="entry name" value="TM_ABC_iron-siderophores_like"/>
    <property type="match status" value="1"/>
</dbReference>
<feature type="compositionally biased region" description="Low complexity" evidence="7">
    <location>
        <begin position="387"/>
        <end position="401"/>
    </location>
</feature>
<dbReference type="Proteomes" id="UP000008915">
    <property type="component" value="Chromosome"/>
</dbReference>
<evidence type="ECO:0000256" key="5">
    <source>
        <dbReference type="ARBA" id="ARBA00023136"/>
    </source>
</evidence>
<dbReference type="GO" id="GO:0046983">
    <property type="term" value="F:protein dimerization activity"/>
    <property type="evidence" value="ECO:0007669"/>
    <property type="project" value="InterPro"/>
</dbReference>
<dbReference type="PANTHER" id="PTHR30477:SF13">
    <property type="entry name" value="IRON TRANSPORT SYSTEM MEMBRANE PROTEIN HI_0360-RELATED"/>
    <property type="match status" value="1"/>
</dbReference>
<dbReference type="GO" id="GO:0003700">
    <property type="term" value="F:DNA-binding transcription factor activity"/>
    <property type="evidence" value="ECO:0007669"/>
    <property type="project" value="InterPro"/>
</dbReference>
<dbReference type="Gene3D" id="2.30.30.90">
    <property type="match status" value="1"/>
</dbReference>
<keyword evidence="3 6" id="KW-0812">Transmembrane</keyword>
<protein>
    <submittedName>
        <fullName evidence="10">ABC-3 protein</fullName>
    </submittedName>
</protein>
<dbReference type="eggNOG" id="COG1321">
    <property type="taxonomic scope" value="Bacteria"/>
</dbReference>
<dbReference type="KEGG" id="tmr:Tmar_1972"/>
<dbReference type="GO" id="GO:0043190">
    <property type="term" value="C:ATP-binding cassette (ABC) transporter complex"/>
    <property type="evidence" value="ECO:0007669"/>
    <property type="project" value="InterPro"/>
</dbReference>
<dbReference type="EMBL" id="CP002344">
    <property type="protein sequence ID" value="ADU52055.1"/>
    <property type="molecule type" value="Genomic_DNA"/>
</dbReference>
<dbReference type="eggNOG" id="COG1918">
    <property type="taxonomic scope" value="Bacteria"/>
</dbReference>
<reference evidence="11" key="2">
    <citation type="journal article" date="2010" name="Stand. Genomic Sci.">
        <title>Complete genome sequence of Thermaerobacter marianensis type strain (7p75aT).</title>
        <authorList>
            <person name="Han C."/>
            <person name="Gu W."/>
            <person name="Zhang X."/>
            <person name="Lapidus A."/>
            <person name="Nolan M."/>
            <person name="Copeland A."/>
            <person name="Lucas S."/>
            <person name="Glavina Del Rio T."/>
            <person name="Tice H."/>
            <person name="Cheng J."/>
            <person name="Tapia R."/>
            <person name="Goodwin L."/>
            <person name="Pitluck S."/>
            <person name="Pagani I."/>
            <person name="Ivanova N."/>
            <person name="Mavromatis K."/>
            <person name="Mikhailova N."/>
            <person name="Pati A."/>
            <person name="Chen A."/>
            <person name="Palaniappan K."/>
            <person name="Land M."/>
            <person name="Hauser L."/>
            <person name="Chang Y."/>
            <person name="Jeffries C."/>
            <person name="Schneider S."/>
            <person name="Rohde M."/>
            <person name="Goker M."/>
            <person name="Pukall R."/>
            <person name="Woyke T."/>
            <person name="Bristow J."/>
            <person name="Eisen J."/>
            <person name="Markowitz V."/>
            <person name="Hugenholtz P."/>
            <person name="Kyrpides N."/>
            <person name="Klenk H."/>
            <person name="Detter J."/>
        </authorList>
    </citation>
    <scope>NUCLEOTIDE SEQUENCE [LARGE SCALE GENOMIC DNA]</scope>
    <source>
        <strain evidence="11">ATCC 700841 / DSM 12885 / JCM 10246 / 7p75a</strain>
    </source>
</reference>
<evidence type="ECO:0000313" key="11">
    <source>
        <dbReference type="Proteomes" id="UP000008915"/>
    </source>
</evidence>
<evidence type="ECO:0000256" key="8">
    <source>
        <dbReference type="SAM" id="Phobius"/>
    </source>
</evidence>
<dbReference type="HOGENOM" id="CLU_028808_0_1_9"/>
<dbReference type="SUPFAM" id="SSF81345">
    <property type="entry name" value="ABC transporter involved in vitamin B12 uptake, BtuC"/>
    <property type="match status" value="1"/>
</dbReference>
<dbReference type="Gene3D" id="1.10.10.10">
    <property type="entry name" value="Winged helix-like DNA-binding domain superfamily/Winged helix DNA-binding domain"/>
    <property type="match status" value="1"/>
</dbReference>
<feature type="compositionally biased region" description="Low complexity" evidence="7">
    <location>
        <begin position="628"/>
        <end position="639"/>
    </location>
</feature>
<feature type="domain" description="Ferrous iron transporter FeoA-like" evidence="9">
    <location>
        <begin position="505"/>
        <end position="593"/>
    </location>
</feature>
<evidence type="ECO:0000259" key="9">
    <source>
        <dbReference type="SMART" id="SM00899"/>
    </source>
</evidence>
<keyword evidence="6" id="KW-0813">Transport</keyword>
<organism evidence="10 11">
    <name type="scientific">Thermaerobacter marianensis (strain ATCC 700841 / DSM 12885 / JCM 10246 / 7p75a)</name>
    <dbReference type="NCBI Taxonomy" id="644966"/>
    <lineage>
        <taxon>Bacteria</taxon>
        <taxon>Bacillati</taxon>
        <taxon>Bacillota</taxon>
        <taxon>Clostridia</taxon>
        <taxon>Eubacteriales</taxon>
        <taxon>Clostridiales Family XVII. Incertae Sedis</taxon>
        <taxon>Thermaerobacter</taxon>
    </lineage>
</organism>
<dbReference type="FunFam" id="1.10.3470.10:FF:000003">
    <property type="entry name" value="Iron ABC transporter permease SitD"/>
    <property type="match status" value="1"/>
</dbReference>
<name>E6SJ31_THEM7</name>
<dbReference type="SMART" id="SM00899">
    <property type="entry name" value="FeoA"/>
    <property type="match status" value="1"/>
</dbReference>
<dbReference type="Pfam" id="PF02742">
    <property type="entry name" value="Fe_dep_repr_C"/>
    <property type="match status" value="1"/>
</dbReference>
<comment type="similarity">
    <text evidence="2 6">Belongs to the ABC-3 integral membrane protein family.</text>
</comment>